<organism evidence="1 2">
    <name type="scientific">Lepraria neglecta</name>
    <dbReference type="NCBI Taxonomy" id="209136"/>
    <lineage>
        <taxon>Eukaryota</taxon>
        <taxon>Fungi</taxon>
        <taxon>Dikarya</taxon>
        <taxon>Ascomycota</taxon>
        <taxon>Pezizomycotina</taxon>
        <taxon>Lecanoromycetes</taxon>
        <taxon>OSLEUM clade</taxon>
        <taxon>Lecanoromycetidae</taxon>
        <taxon>Lecanorales</taxon>
        <taxon>Lecanorineae</taxon>
        <taxon>Stereocaulaceae</taxon>
        <taxon>Lepraria</taxon>
    </lineage>
</organism>
<keyword evidence="2" id="KW-1185">Reference proteome</keyword>
<gene>
    <name evidence="1" type="ORF">OEA41_010667</name>
</gene>
<dbReference type="PANTHER" id="PTHR42791:SF2">
    <property type="entry name" value="N-ACETYLTRANSFERASE DOMAIN-CONTAINING PROTEIN"/>
    <property type="match status" value="1"/>
</dbReference>
<dbReference type="EMBL" id="JASNWA010000011">
    <property type="protein sequence ID" value="KAK3167540.1"/>
    <property type="molecule type" value="Genomic_DNA"/>
</dbReference>
<accession>A0AAD9YX12</accession>
<name>A0AAD9YX12_9LECA</name>
<dbReference type="InterPro" id="IPR016181">
    <property type="entry name" value="Acyl_CoA_acyltransferase"/>
</dbReference>
<evidence type="ECO:0000313" key="1">
    <source>
        <dbReference type="EMBL" id="KAK3167540.1"/>
    </source>
</evidence>
<reference evidence="1" key="1">
    <citation type="submission" date="2022-11" db="EMBL/GenBank/DDBJ databases">
        <title>Chromosomal genome sequence assembly and mating type (MAT) locus characterization of the leprose asexual lichenized fungus Lepraria neglecta (Nyl.) Erichsen.</title>
        <authorList>
            <person name="Allen J.L."/>
            <person name="Pfeffer B."/>
        </authorList>
    </citation>
    <scope>NUCLEOTIDE SEQUENCE</scope>
    <source>
        <strain evidence="1">Allen 5258</strain>
    </source>
</reference>
<dbReference type="AlphaFoldDB" id="A0AAD9YX12"/>
<dbReference type="Proteomes" id="UP001276659">
    <property type="component" value="Unassembled WGS sequence"/>
</dbReference>
<dbReference type="Gene3D" id="3.40.630.30">
    <property type="match status" value="1"/>
</dbReference>
<dbReference type="SUPFAM" id="SSF55729">
    <property type="entry name" value="Acyl-CoA N-acyltransferases (Nat)"/>
    <property type="match status" value="1"/>
</dbReference>
<evidence type="ECO:0000313" key="2">
    <source>
        <dbReference type="Proteomes" id="UP001276659"/>
    </source>
</evidence>
<evidence type="ECO:0008006" key="3">
    <source>
        <dbReference type="Google" id="ProtNLM"/>
    </source>
</evidence>
<dbReference type="InterPro" id="IPR052523">
    <property type="entry name" value="Trichothecene_AcTrans"/>
</dbReference>
<dbReference type="PANTHER" id="PTHR42791">
    <property type="entry name" value="GNAT FAMILY ACETYLTRANSFERASE"/>
    <property type="match status" value="1"/>
</dbReference>
<sequence>MSLKLSHCVPEDAPELAEAYIATYKPVSARYQATYGKVPRETMLKIWEEDFRKGLECESQPSPTQEAHYLKVTDPRSGEIMAYAIWKYLPQGYKTEDDPQVQAESVPGVNEILMREFCRMVGEIRNEHPGRREAHWLLLLLGTVPKYERRGAGGLLIRWPFERADRDGKRCYVDASPIGYQLYKRCEFSEDVGEMSLDLSKYEPGSGLGTMKWVAMMREPQSK</sequence>
<comment type="caution">
    <text evidence="1">The sequence shown here is derived from an EMBL/GenBank/DDBJ whole genome shotgun (WGS) entry which is preliminary data.</text>
</comment>
<proteinExistence type="predicted"/>
<protein>
    <recommendedName>
        <fullName evidence="3">N-acetyltransferase domain-containing protein</fullName>
    </recommendedName>
</protein>